<dbReference type="OrthoDB" id="198497at2157"/>
<dbReference type="EMBL" id="FOYN01000003">
    <property type="protein sequence ID" value="SFR47732.1"/>
    <property type="molecule type" value="Genomic_DNA"/>
</dbReference>
<keyword evidence="2" id="KW-0233">DNA recombination</keyword>
<keyword evidence="1 3" id="KW-0238">DNA-binding</keyword>
<dbReference type="InterPro" id="IPR010998">
    <property type="entry name" value="Integrase_recombinase_N"/>
</dbReference>
<dbReference type="SUPFAM" id="SSF56349">
    <property type="entry name" value="DNA breaking-rejoining enzymes"/>
    <property type="match status" value="1"/>
</dbReference>
<evidence type="ECO:0000313" key="6">
    <source>
        <dbReference type="EMBL" id="SFR47732.1"/>
    </source>
</evidence>
<dbReference type="InterPro" id="IPR011010">
    <property type="entry name" value="DNA_brk_join_enz"/>
</dbReference>
<accession>A0A1I6GZX4</accession>
<dbReference type="GO" id="GO:0006310">
    <property type="term" value="P:DNA recombination"/>
    <property type="evidence" value="ECO:0007669"/>
    <property type="project" value="UniProtKB-KW"/>
</dbReference>
<dbReference type="InterPro" id="IPR044068">
    <property type="entry name" value="CB"/>
</dbReference>
<dbReference type="GO" id="GO:0003677">
    <property type="term" value="F:DNA binding"/>
    <property type="evidence" value="ECO:0007669"/>
    <property type="project" value="UniProtKB-UniRule"/>
</dbReference>
<reference evidence="7" key="1">
    <citation type="submission" date="2016-10" db="EMBL/GenBank/DDBJ databases">
        <authorList>
            <person name="Varghese N."/>
            <person name="Submissions S."/>
        </authorList>
    </citation>
    <scope>NUCLEOTIDE SEQUENCE [LARGE SCALE GENOMIC DNA]</scope>
    <source>
        <strain evidence="7">RD 26</strain>
    </source>
</reference>
<dbReference type="AlphaFoldDB" id="A0A1I6GZX4"/>
<proteinExistence type="predicted"/>
<dbReference type="InterPro" id="IPR002104">
    <property type="entry name" value="Integrase_catalytic"/>
</dbReference>
<dbReference type="STRING" id="35743.SAMN04487937_2233"/>
<evidence type="ECO:0000256" key="1">
    <source>
        <dbReference type="ARBA" id="ARBA00023125"/>
    </source>
</evidence>
<evidence type="ECO:0000256" key="3">
    <source>
        <dbReference type="PROSITE-ProRule" id="PRU01248"/>
    </source>
</evidence>
<feature type="domain" description="Tyr recombinase" evidence="4">
    <location>
        <begin position="118"/>
        <end position="341"/>
    </location>
</feature>
<protein>
    <submittedName>
        <fullName evidence="6">Phage integrase family protein</fullName>
    </submittedName>
</protein>
<dbReference type="GO" id="GO:0015074">
    <property type="term" value="P:DNA integration"/>
    <property type="evidence" value="ECO:0007669"/>
    <property type="project" value="InterPro"/>
</dbReference>
<keyword evidence="7" id="KW-1185">Reference proteome</keyword>
<dbReference type="RefSeq" id="WP_092921990.1">
    <property type="nucleotide sequence ID" value="NZ_FOYN01000003.1"/>
</dbReference>
<evidence type="ECO:0000259" key="5">
    <source>
        <dbReference type="PROSITE" id="PS51900"/>
    </source>
</evidence>
<gene>
    <name evidence="6" type="ORF">SAMN04487937_2233</name>
</gene>
<dbReference type="InterPro" id="IPR013762">
    <property type="entry name" value="Integrase-like_cat_sf"/>
</dbReference>
<dbReference type="PROSITE" id="PS51898">
    <property type="entry name" value="TYR_RECOMBINASE"/>
    <property type="match status" value="1"/>
</dbReference>
<sequence>MSRDSREPSKLSVSEAIDRYLRRRRADSTDSSVEAWKYRLKLFREWAEEAQIESVGELRGYDFDDYYEHRASQIAPVTLEGEMWTLRMFVEYLEQLDAVDTGLHESVRIPDLDPDERSSDIALDRDPALALLRYYRNSDAERARRRHAFLELAWYTGARQGALRGLDVRDLYLRLDDDDQQSWVEFRHRPETDTPLKNKIRGERPVGIPDRVAEVLREYVEQYRYDSRDDSGRQPLLASARGRAREATIRAWSYRATIPCLYGTCPHGKDPDACDWVDYHKASKCPSSRSPHQIRTGSITWQLNIGIPPEVVAERVNASVKTIADHYDWASEKERWRRYRDRMENRTEYVERLDAA</sequence>
<name>A0A1I6GZX4_HALSD</name>
<dbReference type="PROSITE" id="PS51900">
    <property type="entry name" value="CB"/>
    <property type="match status" value="1"/>
</dbReference>
<evidence type="ECO:0000256" key="2">
    <source>
        <dbReference type="ARBA" id="ARBA00023172"/>
    </source>
</evidence>
<dbReference type="Proteomes" id="UP000198932">
    <property type="component" value="Unassembled WGS sequence"/>
</dbReference>
<dbReference type="Gene3D" id="1.10.150.130">
    <property type="match status" value="1"/>
</dbReference>
<organism evidence="6 7">
    <name type="scientific">Halorubrum sodomense</name>
    <dbReference type="NCBI Taxonomy" id="35743"/>
    <lineage>
        <taxon>Archaea</taxon>
        <taxon>Methanobacteriati</taxon>
        <taxon>Methanobacteriota</taxon>
        <taxon>Stenosarchaea group</taxon>
        <taxon>Halobacteria</taxon>
        <taxon>Halobacteriales</taxon>
        <taxon>Haloferacaceae</taxon>
        <taxon>Halorubrum</taxon>
    </lineage>
</organism>
<dbReference type="Gene3D" id="1.10.443.10">
    <property type="entry name" value="Intergrase catalytic core"/>
    <property type="match status" value="1"/>
</dbReference>
<feature type="domain" description="Core-binding (CB)" evidence="5">
    <location>
        <begin position="11"/>
        <end position="94"/>
    </location>
</feature>
<evidence type="ECO:0000313" key="7">
    <source>
        <dbReference type="Proteomes" id="UP000198932"/>
    </source>
</evidence>
<evidence type="ECO:0000259" key="4">
    <source>
        <dbReference type="PROSITE" id="PS51898"/>
    </source>
</evidence>